<feature type="binding site" evidence="2">
    <location>
        <position position="372"/>
    </location>
    <ligand>
        <name>Mg(2+)</name>
        <dbReference type="ChEBI" id="CHEBI:18420"/>
    </ligand>
</feature>
<dbReference type="PANTHER" id="PTHR43600:SF4">
    <property type="entry name" value="CYTOSOLIC NIFE-HYDROGENASE, ALPHA SUBUNIT"/>
    <property type="match status" value="1"/>
</dbReference>
<dbReference type="Proteomes" id="UP000176723">
    <property type="component" value="Unassembled WGS sequence"/>
</dbReference>
<comment type="cofactor">
    <cofactor evidence="2">
        <name>Ni(2+)</name>
        <dbReference type="ChEBI" id="CHEBI:49786"/>
    </cofactor>
</comment>
<dbReference type="Gene3D" id="1.10.645.10">
    <property type="entry name" value="Cytochrome-c3 Hydrogenase, chain B"/>
    <property type="match status" value="1"/>
</dbReference>
<gene>
    <name evidence="3" type="ORF">A3A65_01160</name>
</gene>
<feature type="binding site" evidence="2">
    <location>
        <position position="68"/>
    </location>
    <ligand>
        <name>Fe cation</name>
        <dbReference type="ChEBI" id="CHEBI:24875"/>
    </ligand>
</feature>
<feature type="binding site" evidence="2">
    <location>
        <position position="416"/>
    </location>
    <ligand>
        <name>Ni(2+)</name>
        <dbReference type="ChEBI" id="CHEBI:49786"/>
    </ligand>
</feature>
<dbReference type="PROSITE" id="PS00508">
    <property type="entry name" value="NI_HGENASE_L_2"/>
    <property type="match status" value="1"/>
</dbReference>
<dbReference type="EMBL" id="MHCL01000023">
    <property type="protein sequence ID" value="OGY20767.1"/>
    <property type="molecule type" value="Genomic_DNA"/>
</dbReference>
<dbReference type="SUPFAM" id="SSF56762">
    <property type="entry name" value="HydB/Nqo4-like"/>
    <property type="match status" value="1"/>
</dbReference>
<dbReference type="GO" id="GO:0016151">
    <property type="term" value="F:nickel cation binding"/>
    <property type="evidence" value="ECO:0007669"/>
    <property type="project" value="InterPro"/>
</dbReference>
<evidence type="ECO:0000313" key="3">
    <source>
        <dbReference type="EMBL" id="OGY20767.1"/>
    </source>
</evidence>
<evidence type="ECO:0000256" key="1">
    <source>
        <dbReference type="ARBA" id="ARBA00023002"/>
    </source>
</evidence>
<evidence type="ECO:0008006" key="5">
    <source>
        <dbReference type="Google" id="ProtNLM"/>
    </source>
</evidence>
<evidence type="ECO:0000256" key="2">
    <source>
        <dbReference type="PIRSR" id="PIRSR601501-1"/>
    </source>
</evidence>
<keyword evidence="2" id="KW-0408">Iron</keyword>
<keyword evidence="2" id="KW-0533">Nickel</keyword>
<protein>
    <recommendedName>
        <fullName evidence="5">Hydrogenase/sulfur reductase subunit alpha</fullName>
    </recommendedName>
</protein>
<feature type="binding site" evidence="2">
    <location>
        <position position="68"/>
    </location>
    <ligand>
        <name>Ni(2+)</name>
        <dbReference type="ChEBI" id="CHEBI:49786"/>
    </ligand>
</feature>
<proteinExistence type="predicted"/>
<keyword evidence="2" id="KW-0460">Magnesium</keyword>
<dbReference type="PANTHER" id="PTHR43600">
    <property type="entry name" value="COENZYME F420 HYDROGENASE, SUBUNIT ALPHA"/>
    <property type="match status" value="1"/>
</dbReference>
<sequence length="429" mass="47784">MHQGSFDLTVEEISKIEGTAGMQVKVRDGKVEDLKLSLSDYKRFYTQAIRGKPIAGVPQLLARICGTCSNAHLLCSIQSVEKAIGITPSEQTKLMRRLVTNGLMIRDHGLHLYVFSLPDVLGKDSILEFDESNEVEHQLLHDTFTVKASGNQLSIAFGGRSVHAPYPTIGGFTQFPQREEIEKSLKLLREARPAAVRLVKVFSDCPFEFLDETTFVALKARDYNFLDGDVATSSGEVMPESQLREHLEHTVIPYSQASGYKFKGDAYMVGALARINLSKHLLHPNTRRDAGQALEKFPSKNVFHNNLAQAIEILHCIDESLELLENRKEFPPEVPVAAAQSDGIGVGVIEAPRGLLYHRLEVKDLKVVSADIVVPTGQNQISMEKNLVGVVEGNLDKEKEQISFEIEKFVRAYDPCISCATHFLKIKWT</sequence>
<accession>A0A1G1W025</accession>
<dbReference type="GO" id="GO:0008901">
    <property type="term" value="F:ferredoxin hydrogenase activity"/>
    <property type="evidence" value="ECO:0007669"/>
    <property type="project" value="InterPro"/>
</dbReference>
<comment type="cofactor">
    <cofactor evidence="2">
        <name>Fe cation</name>
        <dbReference type="ChEBI" id="CHEBI:24875"/>
    </cofactor>
</comment>
<evidence type="ECO:0000313" key="4">
    <source>
        <dbReference type="Proteomes" id="UP000176723"/>
    </source>
</evidence>
<dbReference type="InterPro" id="IPR001501">
    <property type="entry name" value="Ni-dep_hyd_lsu"/>
</dbReference>
<feature type="binding site" evidence="2">
    <location>
        <position position="419"/>
    </location>
    <ligand>
        <name>Fe cation</name>
        <dbReference type="ChEBI" id="CHEBI:24875"/>
    </ligand>
</feature>
<dbReference type="Pfam" id="PF00374">
    <property type="entry name" value="NiFeSe_Hases"/>
    <property type="match status" value="2"/>
</dbReference>
<keyword evidence="1" id="KW-0560">Oxidoreductase</keyword>
<organism evidence="3 4">
    <name type="scientific">Candidatus Chisholmbacteria bacterium RIFCSPLOWO2_01_FULL_49_14</name>
    <dbReference type="NCBI Taxonomy" id="1797593"/>
    <lineage>
        <taxon>Bacteria</taxon>
        <taxon>Candidatus Chisholmiibacteriota</taxon>
    </lineage>
</organism>
<dbReference type="InterPro" id="IPR029014">
    <property type="entry name" value="NiFe-Hase_large"/>
</dbReference>
<dbReference type="AlphaFoldDB" id="A0A1G1W025"/>
<name>A0A1G1W025_9BACT</name>
<reference evidence="3 4" key="1">
    <citation type="journal article" date="2016" name="Nat. Commun.">
        <title>Thousands of microbial genomes shed light on interconnected biogeochemical processes in an aquifer system.</title>
        <authorList>
            <person name="Anantharaman K."/>
            <person name="Brown C.T."/>
            <person name="Hug L.A."/>
            <person name="Sharon I."/>
            <person name="Castelle C.J."/>
            <person name="Probst A.J."/>
            <person name="Thomas B.C."/>
            <person name="Singh A."/>
            <person name="Wilkins M.J."/>
            <person name="Karaoz U."/>
            <person name="Brodie E.L."/>
            <person name="Williams K.H."/>
            <person name="Hubbard S.S."/>
            <person name="Banfield J.F."/>
        </authorList>
    </citation>
    <scope>NUCLEOTIDE SEQUENCE [LARGE SCALE GENOMIC DNA]</scope>
</reference>
<dbReference type="InterPro" id="IPR018194">
    <property type="entry name" value="Ni-dep_hyd_lsu_Ni_BS"/>
</dbReference>
<feature type="binding site" evidence="2">
    <location>
        <position position="65"/>
    </location>
    <ligand>
        <name>Ni(2+)</name>
        <dbReference type="ChEBI" id="CHEBI:49786"/>
    </ligand>
</feature>
<comment type="caution">
    <text evidence="3">The sequence shown here is derived from an EMBL/GenBank/DDBJ whole genome shotgun (WGS) entry which is preliminary data.</text>
</comment>
<keyword evidence="2" id="KW-0479">Metal-binding</keyword>
<dbReference type="STRING" id="1797593.A3A65_01160"/>
<feature type="binding site" evidence="2">
    <location>
        <position position="422"/>
    </location>
    <ligand>
        <name>Mg(2+)</name>
        <dbReference type="ChEBI" id="CHEBI:18420"/>
    </ligand>
</feature>